<evidence type="ECO:0000256" key="1">
    <source>
        <dbReference type="SAM" id="SignalP"/>
    </source>
</evidence>
<evidence type="ECO:0000313" key="2">
    <source>
        <dbReference type="EMBL" id="MFD0949961.1"/>
    </source>
</evidence>
<proteinExistence type="predicted"/>
<gene>
    <name evidence="2" type="ORF">ACFQ0F_06100</name>
</gene>
<protein>
    <submittedName>
        <fullName evidence="2">DUF5995 family protein</fullName>
    </submittedName>
</protein>
<keyword evidence="1" id="KW-0732">Signal</keyword>
<dbReference type="RefSeq" id="WP_379070196.1">
    <property type="nucleotide sequence ID" value="NZ_JBHTIT010000001.1"/>
</dbReference>
<dbReference type="EMBL" id="JBHTIT010000001">
    <property type="protein sequence ID" value="MFD0949961.1"/>
    <property type="molecule type" value="Genomic_DNA"/>
</dbReference>
<feature type="chain" id="PRO_5047541097" evidence="1">
    <location>
        <begin position="22"/>
        <end position="318"/>
    </location>
</feature>
<feature type="signal peptide" evidence="1">
    <location>
        <begin position="1"/>
        <end position="21"/>
    </location>
</feature>
<evidence type="ECO:0000313" key="3">
    <source>
        <dbReference type="Proteomes" id="UP001597044"/>
    </source>
</evidence>
<keyword evidence="3" id="KW-1185">Reference proteome</keyword>
<name>A0ABW3HET5_9GAMM</name>
<sequence length="318" mass="34951">MNRYVSSFFLISIISVLSACGGDSRAASDTAVSTPAATDSASAARAEPSINIPLTDLLPPLVATDPASDYAERCGADGLICVRWVESKLAEWEKFFGCDHRAVFPTVYRLLTKQTRLQLEEDPSVFDDPAGLGFEALQFYALYDEMITDHLAGKPIAPAWQTAMDAANSGNWSGGHDMLLAINAHVQRDMPFAVANTGLTLPNGKSRKRDHDRFNTVLNTAYPIIVREVGRRYDPLMTIVANLGLPVNLVSQQLVAVWREGVWRNAERLSVSQEPTWQSLTHESIELQANLTAIAMKVGETPQRRSLRDAYCEAALVE</sequence>
<accession>A0ABW3HET5</accession>
<dbReference type="PROSITE" id="PS51257">
    <property type="entry name" value="PROKAR_LIPOPROTEIN"/>
    <property type="match status" value="1"/>
</dbReference>
<comment type="caution">
    <text evidence="2">The sequence shown here is derived from an EMBL/GenBank/DDBJ whole genome shotgun (WGS) entry which is preliminary data.</text>
</comment>
<organism evidence="2 3">
    <name type="scientific">Paraperlucidibaca wandonensis</name>
    <dbReference type="NCBI Taxonomy" id="1268273"/>
    <lineage>
        <taxon>Bacteria</taxon>
        <taxon>Pseudomonadati</taxon>
        <taxon>Pseudomonadota</taxon>
        <taxon>Gammaproteobacteria</taxon>
        <taxon>Moraxellales</taxon>
        <taxon>Moraxellaceae</taxon>
        <taxon>Paraperlucidibaca</taxon>
    </lineage>
</organism>
<dbReference type="Proteomes" id="UP001597044">
    <property type="component" value="Unassembled WGS sequence"/>
</dbReference>
<reference evidence="3" key="1">
    <citation type="journal article" date="2019" name="Int. J. Syst. Evol. Microbiol.">
        <title>The Global Catalogue of Microorganisms (GCM) 10K type strain sequencing project: providing services to taxonomists for standard genome sequencing and annotation.</title>
        <authorList>
            <consortium name="The Broad Institute Genomics Platform"/>
            <consortium name="The Broad Institute Genome Sequencing Center for Infectious Disease"/>
            <person name="Wu L."/>
            <person name="Ma J."/>
        </authorList>
    </citation>
    <scope>NUCLEOTIDE SEQUENCE [LARGE SCALE GENOMIC DNA]</scope>
    <source>
        <strain evidence="3">CCUG 63419</strain>
    </source>
</reference>
<dbReference type="InterPro" id="IPR046037">
    <property type="entry name" value="DUF5995"/>
</dbReference>
<dbReference type="Pfam" id="PF19458">
    <property type="entry name" value="DUF5995"/>
    <property type="match status" value="1"/>
</dbReference>